<comment type="caution">
    <text evidence="4">The sequence shown here is derived from an EMBL/GenBank/DDBJ whole genome shotgun (WGS) entry which is preliminary data.</text>
</comment>
<dbReference type="Proteomes" id="UP000311382">
    <property type="component" value="Unassembled WGS sequence"/>
</dbReference>
<gene>
    <name evidence="4" type="ORF">DMC30DRAFT_449639</name>
</gene>
<keyword evidence="2" id="KW-0539">Nucleus</keyword>
<feature type="compositionally biased region" description="Basic and acidic residues" evidence="3">
    <location>
        <begin position="179"/>
        <end position="189"/>
    </location>
</feature>
<dbReference type="OrthoDB" id="205166at2759"/>
<name>A0A5C5FNM9_9BASI</name>
<dbReference type="AlphaFoldDB" id="A0A5C5FNM9"/>
<comment type="subcellular location">
    <subcellularLocation>
        <location evidence="1">Nucleus</location>
    </subcellularLocation>
</comment>
<evidence type="ECO:0000256" key="3">
    <source>
        <dbReference type="SAM" id="MobiDB-lite"/>
    </source>
</evidence>
<evidence type="ECO:0000256" key="2">
    <source>
        <dbReference type="ARBA" id="ARBA00023242"/>
    </source>
</evidence>
<dbReference type="GO" id="GO:0000445">
    <property type="term" value="C:THO complex part of transcription export complex"/>
    <property type="evidence" value="ECO:0007669"/>
    <property type="project" value="InterPro"/>
</dbReference>
<dbReference type="InterPro" id="IPR008501">
    <property type="entry name" value="THOC7/Mft1"/>
</dbReference>
<protein>
    <recommendedName>
        <fullName evidence="6">Tho complex subunit 7-domain-containing protein</fullName>
    </recommendedName>
</protein>
<feature type="compositionally biased region" description="Low complexity" evidence="3">
    <location>
        <begin position="196"/>
        <end position="224"/>
    </location>
</feature>
<dbReference type="Pfam" id="PF05615">
    <property type="entry name" value="THOC7"/>
    <property type="match status" value="1"/>
</dbReference>
<dbReference type="STRING" id="5288.A0A5C5FNM9"/>
<keyword evidence="5" id="KW-1185">Reference proteome</keyword>
<sequence>MDGESLVKLAEARAQSDTRTLKKVIHAFYALVDPSATGDKLHAAHASFHIALDQLSQLLDKADRIAQVTASEVAAYAHEVAALERASTETSDRLGQLGHKLREAQQERARRIEYDGLAKVIARLPDRHKGLEQQQRLESDIALLESESRTYAETWQARKLAFDAIVHSLETMQEAIRDEKAEQERRRALDEDDAEPGAAGTGAAEDGPAAAAAAAPALDPTAEEFVPLPTRAAVQGDGDVPMGDAPPPPARDPPSECEEGQMTDDQPSQE</sequence>
<reference evidence="4 5" key="1">
    <citation type="submission" date="2019-03" db="EMBL/GenBank/DDBJ databases">
        <title>Rhodosporidium diobovatum UCD-FST 08-225 genome sequencing, assembly, and annotation.</title>
        <authorList>
            <person name="Fakankun I.U."/>
            <person name="Fristensky B."/>
            <person name="Levin D.B."/>
        </authorList>
    </citation>
    <scope>NUCLEOTIDE SEQUENCE [LARGE SCALE GENOMIC DNA]</scope>
    <source>
        <strain evidence="4 5">UCD-FST 08-225</strain>
    </source>
</reference>
<evidence type="ECO:0000313" key="5">
    <source>
        <dbReference type="Proteomes" id="UP000311382"/>
    </source>
</evidence>
<dbReference type="EMBL" id="SOZI01000193">
    <property type="protein sequence ID" value="TNY17544.1"/>
    <property type="molecule type" value="Genomic_DNA"/>
</dbReference>
<evidence type="ECO:0000313" key="4">
    <source>
        <dbReference type="EMBL" id="TNY17544.1"/>
    </source>
</evidence>
<organism evidence="4 5">
    <name type="scientific">Rhodotorula diobovata</name>
    <dbReference type="NCBI Taxonomy" id="5288"/>
    <lineage>
        <taxon>Eukaryota</taxon>
        <taxon>Fungi</taxon>
        <taxon>Dikarya</taxon>
        <taxon>Basidiomycota</taxon>
        <taxon>Pucciniomycotina</taxon>
        <taxon>Microbotryomycetes</taxon>
        <taxon>Sporidiobolales</taxon>
        <taxon>Sporidiobolaceae</taxon>
        <taxon>Rhodotorula</taxon>
    </lineage>
</organism>
<evidence type="ECO:0008006" key="6">
    <source>
        <dbReference type="Google" id="ProtNLM"/>
    </source>
</evidence>
<evidence type="ECO:0000256" key="1">
    <source>
        <dbReference type="ARBA" id="ARBA00004123"/>
    </source>
</evidence>
<dbReference type="GO" id="GO:0006397">
    <property type="term" value="P:mRNA processing"/>
    <property type="evidence" value="ECO:0007669"/>
    <property type="project" value="InterPro"/>
</dbReference>
<accession>A0A5C5FNM9</accession>
<proteinExistence type="predicted"/>
<feature type="region of interest" description="Disordered" evidence="3">
    <location>
        <begin position="179"/>
        <end position="270"/>
    </location>
</feature>